<proteinExistence type="predicted"/>
<evidence type="ECO:0000313" key="1">
    <source>
        <dbReference type="EMBL" id="KAH7111072.1"/>
    </source>
</evidence>
<dbReference type="EMBL" id="JAGMWT010000025">
    <property type="protein sequence ID" value="KAH7111072.1"/>
    <property type="molecule type" value="Genomic_DNA"/>
</dbReference>
<reference evidence="1" key="1">
    <citation type="journal article" date="2021" name="Nat. Commun.">
        <title>Genetic determinants of endophytism in the Arabidopsis root mycobiome.</title>
        <authorList>
            <person name="Mesny F."/>
            <person name="Miyauchi S."/>
            <person name="Thiergart T."/>
            <person name="Pickel B."/>
            <person name="Atanasova L."/>
            <person name="Karlsson M."/>
            <person name="Huettel B."/>
            <person name="Barry K.W."/>
            <person name="Haridas S."/>
            <person name="Chen C."/>
            <person name="Bauer D."/>
            <person name="Andreopoulos W."/>
            <person name="Pangilinan J."/>
            <person name="LaButti K."/>
            <person name="Riley R."/>
            <person name="Lipzen A."/>
            <person name="Clum A."/>
            <person name="Drula E."/>
            <person name="Henrissat B."/>
            <person name="Kohler A."/>
            <person name="Grigoriev I.V."/>
            <person name="Martin F.M."/>
            <person name="Hacquard S."/>
        </authorList>
    </citation>
    <scope>NUCLEOTIDE SEQUENCE</scope>
    <source>
        <strain evidence="1">MPI-CAGE-CH-0243</strain>
    </source>
</reference>
<organism evidence="1 2">
    <name type="scientific">Dendryphion nanum</name>
    <dbReference type="NCBI Taxonomy" id="256645"/>
    <lineage>
        <taxon>Eukaryota</taxon>
        <taxon>Fungi</taxon>
        <taxon>Dikarya</taxon>
        <taxon>Ascomycota</taxon>
        <taxon>Pezizomycotina</taxon>
        <taxon>Dothideomycetes</taxon>
        <taxon>Pleosporomycetidae</taxon>
        <taxon>Pleosporales</taxon>
        <taxon>Torulaceae</taxon>
        <taxon>Dendryphion</taxon>
    </lineage>
</organism>
<sequence length="333" mass="37777">MSCPPPSSLVECTKALDDLDSLRDQLMLLNFLAPSQQIQALASARSEVRQTILNKIEPVSRRQMYRSIVALQMSKGVYSMPQELWDNVASSLSSFSAKSAADAALPIMFTEKLSLHECVWRTIFKDETWLRLAFEEYKTNPVLLGADLSRIPDKLKKNENMNCYMVLLTDDWSGDLFFHGADEKFETFRNSLQEHTYNRDPYDSCSEATVHEISFSSGITLNITQVVTRCECIEMPDLQVLFEKESVKTAYCPWIGPERDPTTIVKGCDIVGKEGMVENVGNINPICSVSLSYLKQQLVEQIFCQVSSPSLSPIYEDGEKYPKGKVQGWRTYW</sequence>
<dbReference type="Proteomes" id="UP000700596">
    <property type="component" value="Unassembled WGS sequence"/>
</dbReference>
<keyword evidence="2" id="KW-1185">Reference proteome</keyword>
<protein>
    <submittedName>
        <fullName evidence="1">Uncharacterized protein</fullName>
    </submittedName>
</protein>
<name>A0A9P9D281_9PLEO</name>
<dbReference type="AlphaFoldDB" id="A0A9P9D281"/>
<evidence type="ECO:0000313" key="2">
    <source>
        <dbReference type="Proteomes" id="UP000700596"/>
    </source>
</evidence>
<accession>A0A9P9D281</accession>
<comment type="caution">
    <text evidence="1">The sequence shown here is derived from an EMBL/GenBank/DDBJ whole genome shotgun (WGS) entry which is preliminary data.</text>
</comment>
<dbReference type="OrthoDB" id="3757973at2759"/>
<gene>
    <name evidence="1" type="ORF">B0J11DRAFT_585941</name>
</gene>